<reference evidence="3" key="4">
    <citation type="journal article" date="2015" name="G3 (Bethesda)">
        <title>Genome sequences of three phytopathogenic species of the Magnaporthaceae family of fungi.</title>
        <authorList>
            <person name="Okagaki L.H."/>
            <person name="Nunes C.C."/>
            <person name="Sailsbery J."/>
            <person name="Clay B."/>
            <person name="Brown D."/>
            <person name="John T."/>
            <person name="Oh Y."/>
            <person name="Young N."/>
            <person name="Fitzgerald M."/>
            <person name="Haas B.J."/>
            <person name="Zeng Q."/>
            <person name="Young S."/>
            <person name="Adiconis X."/>
            <person name="Fan L."/>
            <person name="Levin J.Z."/>
            <person name="Mitchell T.K."/>
            <person name="Okubara P.A."/>
            <person name="Farman M.L."/>
            <person name="Kohn L.M."/>
            <person name="Birren B."/>
            <person name="Ma L.-J."/>
            <person name="Dean R.A."/>
        </authorList>
    </citation>
    <scope>NUCLEOTIDE SEQUENCE</scope>
    <source>
        <strain evidence="3">R3-111a-1</strain>
    </source>
</reference>
<proteinExistence type="predicted"/>
<name>J3PBJ3_GAET3</name>
<dbReference type="VEuPathDB" id="FungiDB:GGTG_10865"/>
<reference evidence="2" key="2">
    <citation type="submission" date="2010-07" db="EMBL/GenBank/DDBJ databases">
        <authorList>
            <consortium name="The Broad Institute Genome Sequencing Platform"/>
            <consortium name="Broad Institute Genome Sequencing Center for Infectious Disease"/>
            <person name="Ma L.-J."/>
            <person name="Dead R."/>
            <person name="Young S."/>
            <person name="Zeng Q."/>
            <person name="Koehrsen M."/>
            <person name="Alvarado L."/>
            <person name="Berlin A."/>
            <person name="Chapman S.B."/>
            <person name="Chen Z."/>
            <person name="Freedman E."/>
            <person name="Gellesch M."/>
            <person name="Goldberg J."/>
            <person name="Griggs A."/>
            <person name="Gujja S."/>
            <person name="Heilman E.R."/>
            <person name="Heiman D."/>
            <person name="Hepburn T."/>
            <person name="Howarth C."/>
            <person name="Jen D."/>
            <person name="Larson L."/>
            <person name="Mehta T."/>
            <person name="Neiman D."/>
            <person name="Pearson M."/>
            <person name="Roberts A."/>
            <person name="Saif S."/>
            <person name="Shea T."/>
            <person name="Shenoy N."/>
            <person name="Sisk P."/>
            <person name="Stolte C."/>
            <person name="Sykes S."/>
            <person name="Walk T."/>
            <person name="White J."/>
            <person name="Yandava C."/>
            <person name="Haas B."/>
            <person name="Nusbaum C."/>
            <person name="Birren B."/>
        </authorList>
    </citation>
    <scope>NUCLEOTIDE SEQUENCE</scope>
    <source>
        <strain evidence="2">R3-111a-1</strain>
    </source>
</reference>
<dbReference type="HOGENOM" id="CLU_2979217_0_0_1"/>
<keyword evidence="4" id="KW-1185">Reference proteome</keyword>
<dbReference type="EnsemblFungi" id="EJT71610">
    <property type="protein sequence ID" value="EJT71610"/>
    <property type="gene ID" value="GGTG_10865"/>
</dbReference>
<evidence type="ECO:0000313" key="4">
    <source>
        <dbReference type="Proteomes" id="UP000006039"/>
    </source>
</evidence>
<sequence>MKRMREPHAQQPQKAPPRRVGVAPGMGRGAGAVGFSTLGLLGEQVLALQHPRRPLLSW</sequence>
<evidence type="ECO:0000256" key="1">
    <source>
        <dbReference type="SAM" id="MobiDB-lite"/>
    </source>
</evidence>
<gene>
    <name evidence="3" type="primary">20351323</name>
    <name evidence="2" type="ORF">GGTG_10865</name>
</gene>
<evidence type="ECO:0000313" key="3">
    <source>
        <dbReference type="EnsemblFungi" id="EJT71610"/>
    </source>
</evidence>
<evidence type="ECO:0000313" key="2">
    <source>
        <dbReference type="EMBL" id="EJT71610.1"/>
    </source>
</evidence>
<accession>J3PBJ3</accession>
<feature type="region of interest" description="Disordered" evidence="1">
    <location>
        <begin position="1"/>
        <end position="28"/>
    </location>
</feature>
<reference evidence="2" key="3">
    <citation type="submission" date="2010-09" db="EMBL/GenBank/DDBJ databases">
        <title>Annotation of Gaeumannomyces graminis var. tritici R3-111a-1.</title>
        <authorList>
            <consortium name="The Broad Institute Genome Sequencing Platform"/>
            <person name="Ma L.-J."/>
            <person name="Dead R."/>
            <person name="Young S.K."/>
            <person name="Zeng Q."/>
            <person name="Gargeya S."/>
            <person name="Fitzgerald M."/>
            <person name="Haas B."/>
            <person name="Abouelleil A."/>
            <person name="Alvarado L."/>
            <person name="Arachchi H.M."/>
            <person name="Berlin A."/>
            <person name="Brown A."/>
            <person name="Chapman S.B."/>
            <person name="Chen Z."/>
            <person name="Dunbar C."/>
            <person name="Freedman E."/>
            <person name="Gearin G."/>
            <person name="Gellesch M."/>
            <person name="Goldberg J."/>
            <person name="Griggs A."/>
            <person name="Gujja S."/>
            <person name="Heiman D."/>
            <person name="Howarth C."/>
            <person name="Larson L."/>
            <person name="Lui A."/>
            <person name="MacDonald P.J.P."/>
            <person name="Mehta T."/>
            <person name="Montmayeur A."/>
            <person name="Murphy C."/>
            <person name="Neiman D."/>
            <person name="Pearson M."/>
            <person name="Priest M."/>
            <person name="Roberts A."/>
            <person name="Saif S."/>
            <person name="Shea T."/>
            <person name="Shenoy N."/>
            <person name="Sisk P."/>
            <person name="Stolte C."/>
            <person name="Sykes S."/>
            <person name="Yandava C."/>
            <person name="Wortman J."/>
            <person name="Nusbaum C."/>
            <person name="Birren B."/>
        </authorList>
    </citation>
    <scope>NUCLEOTIDE SEQUENCE</scope>
    <source>
        <strain evidence="2">R3-111a-1</strain>
    </source>
</reference>
<organism evidence="2">
    <name type="scientific">Gaeumannomyces tritici (strain R3-111a-1)</name>
    <name type="common">Wheat and barley take-all root rot fungus</name>
    <name type="synonym">Gaeumannomyces graminis var. tritici</name>
    <dbReference type="NCBI Taxonomy" id="644352"/>
    <lineage>
        <taxon>Eukaryota</taxon>
        <taxon>Fungi</taxon>
        <taxon>Dikarya</taxon>
        <taxon>Ascomycota</taxon>
        <taxon>Pezizomycotina</taxon>
        <taxon>Sordariomycetes</taxon>
        <taxon>Sordariomycetidae</taxon>
        <taxon>Magnaporthales</taxon>
        <taxon>Magnaporthaceae</taxon>
        <taxon>Gaeumannomyces</taxon>
    </lineage>
</organism>
<dbReference type="EMBL" id="GL385400">
    <property type="protein sequence ID" value="EJT71610.1"/>
    <property type="molecule type" value="Genomic_DNA"/>
</dbReference>
<dbReference type="RefSeq" id="XP_009227007.1">
    <property type="nucleotide sequence ID" value="XM_009228743.1"/>
</dbReference>
<reference evidence="4" key="1">
    <citation type="submission" date="2010-07" db="EMBL/GenBank/DDBJ databases">
        <title>The genome sequence of Gaeumannomyces graminis var. tritici strain R3-111a-1.</title>
        <authorList>
            <consortium name="The Broad Institute Genome Sequencing Platform"/>
            <person name="Ma L.-J."/>
            <person name="Dead R."/>
            <person name="Young S."/>
            <person name="Zeng Q."/>
            <person name="Koehrsen M."/>
            <person name="Alvarado L."/>
            <person name="Berlin A."/>
            <person name="Chapman S.B."/>
            <person name="Chen Z."/>
            <person name="Freedman E."/>
            <person name="Gellesch M."/>
            <person name="Goldberg J."/>
            <person name="Griggs A."/>
            <person name="Gujja S."/>
            <person name="Heilman E.R."/>
            <person name="Heiman D."/>
            <person name="Hepburn T."/>
            <person name="Howarth C."/>
            <person name="Jen D."/>
            <person name="Larson L."/>
            <person name="Mehta T."/>
            <person name="Neiman D."/>
            <person name="Pearson M."/>
            <person name="Roberts A."/>
            <person name="Saif S."/>
            <person name="Shea T."/>
            <person name="Shenoy N."/>
            <person name="Sisk P."/>
            <person name="Stolte C."/>
            <person name="Sykes S."/>
            <person name="Walk T."/>
            <person name="White J."/>
            <person name="Yandava C."/>
            <person name="Haas B."/>
            <person name="Nusbaum C."/>
            <person name="Birren B."/>
        </authorList>
    </citation>
    <scope>NUCLEOTIDE SEQUENCE [LARGE SCALE GENOMIC DNA]</scope>
    <source>
        <strain evidence="4">R3-111a-1</strain>
    </source>
</reference>
<dbReference type="Proteomes" id="UP000006039">
    <property type="component" value="Unassembled WGS sequence"/>
</dbReference>
<dbReference type="GeneID" id="20351323"/>
<protein>
    <submittedName>
        <fullName evidence="2 3">Uncharacterized protein</fullName>
    </submittedName>
</protein>
<dbReference type="AlphaFoldDB" id="J3PBJ3"/>
<reference evidence="3" key="5">
    <citation type="submission" date="2018-04" db="UniProtKB">
        <authorList>
            <consortium name="EnsemblFungi"/>
        </authorList>
    </citation>
    <scope>IDENTIFICATION</scope>
    <source>
        <strain evidence="3">R3-111a-1</strain>
    </source>
</reference>